<dbReference type="Pfam" id="PF06013">
    <property type="entry name" value="WXG100"/>
    <property type="match status" value="1"/>
</dbReference>
<evidence type="ECO:0000313" key="3">
    <source>
        <dbReference type="EMBL" id="NEK86963.1"/>
    </source>
</evidence>
<keyword evidence="2" id="KW-0472">Membrane</keyword>
<feature type="transmembrane region" description="Helical" evidence="2">
    <location>
        <begin position="209"/>
        <end position="230"/>
    </location>
</feature>
<dbReference type="InterPro" id="IPR036689">
    <property type="entry name" value="ESAT-6-like_sf"/>
</dbReference>
<gene>
    <name evidence="3" type="ORF">GCU60_14555</name>
</gene>
<sequence length="470" mass="48431">MTATPVAPASFEPLDSRNGVPGDPEELATLSRRYADTAAEIEAQAANLAQLTSRSQEAWKSQAGDNFVEVAGDLAQRIGRARARYDAAADALAFFATALEGVQIEAYDAVRRAQAAADSQRALRTTAPTPLGAAATPEQLLAAGDERRAHERAVTSASEALAAARRDYQDAVESYGRAARTAAEVLSAGRSGDELADDWWDVNAGWIDALLDVVSAVALALVIVAVIVAVVLGPGIALVGILLATSSGLSLVSAAVRYDMWASGNGSFEDVLWDLAGAMTFGLGKGVAVGARGMLEVTESVGGRVGAARAGRQAFADASRAPLLFHLGRLPGVRPLLELSPGLQATFRAADEAGDVARDSVKAAAGSSGTGLTRAVSFGDHDIADAVSAIHRIRQVGGAGAQLSALTLLADTMVVGAVTVPNVAINGRAGWGLQDSALPNAWTAADEAAAYEAERDLIVQRWSMPLGRAS</sequence>
<evidence type="ECO:0008006" key="5">
    <source>
        <dbReference type="Google" id="ProtNLM"/>
    </source>
</evidence>
<feature type="region of interest" description="Disordered" evidence="1">
    <location>
        <begin position="1"/>
        <end position="25"/>
    </location>
</feature>
<evidence type="ECO:0000313" key="4">
    <source>
        <dbReference type="Proteomes" id="UP000479241"/>
    </source>
</evidence>
<keyword evidence="2" id="KW-0812">Transmembrane</keyword>
<accession>A0A6L9W4I3</accession>
<dbReference type="SUPFAM" id="SSF140453">
    <property type="entry name" value="EsxAB dimer-like"/>
    <property type="match status" value="1"/>
</dbReference>
<keyword evidence="2" id="KW-1133">Transmembrane helix</keyword>
<proteinExistence type="predicted"/>
<evidence type="ECO:0000256" key="1">
    <source>
        <dbReference type="SAM" id="MobiDB-lite"/>
    </source>
</evidence>
<dbReference type="RefSeq" id="WP_163206456.1">
    <property type="nucleotide sequence ID" value="NZ_JAAGWG010000023.1"/>
</dbReference>
<evidence type="ECO:0000256" key="2">
    <source>
        <dbReference type="SAM" id="Phobius"/>
    </source>
</evidence>
<name>A0A6L9W4I3_9ACTN</name>
<dbReference type="InterPro" id="IPR010310">
    <property type="entry name" value="T7SS_ESAT-6-like"/>
</dbReference>
<dbReference type="Proteomes" id="UP000479241">
    <property type="component" value="Unassembled WGS sequence"/>
</dbReference>
<dbReference type="AlphaFoldDB" id="A0A6L9W4I3"/>
<dbReference type="Gene3D" id="1.10.287.1060">
    <property type="entry name" value="ESAT-6-like"/>
    <property type="match status" value="1"/>
</dbReference>
<comment type="caution">
    <text evidence="3">The sequence shown here is derived from an EMBL/GenBank/DDBJ whole genome shotgun (WGS) entry which is preliminary data.</text>
</comment>
<organism evidence="3 4">
    <name type="scientific">Blastococcus saxobsidens</name>
    <dbReference type="NCBI Taxonomy" id="138336"/>
    <lineage>
        <taxon>Bacteria</taxon>
        <taxon>Bacillati</taxon>
        <taxon>Actinomycetota</taxon>
        <taxon>Actinomycetes</taxon>
        <taxon>Geodermatophilales</taxon>
        <taxon>Geodermatophilaceae</taxon>
        <taxon>Blastococcus</taxon>
    </lineage>
</organism>
<protein>
    <recommendedName>
        <fullName evidence="5">WXG100 family type VII secretion target</fullName>
    </recommendedName>
</protein>
<reference evidence="3 4" key="1">
    <citation type="submission" date="2019-12" db="EMBL/GenBank/DDBJ databases">
        <title>the WGS of Blastococcus saxobsidens 67B17.</title>
        <authorList>
            <person name="Jiang Z."/>
        </authorList>
    </citation>
    <scope>NUCLEOTIDE SEQUENCE [LARGE SCALE GENOMIC DNA]</scope>
    <source>
        <strain evidence="3 4">67B17</strain>
    </source>
</reference>
<dbReference type="EMBL" id="JAAGWG010000023">
    <property type="protein sequence ID" value="NEK86963.1"/>
    <property type="molecule type" value="Genomic_DNA"/>
</dbReference>